<evidence type="ECO:0000256" key="8">
    <source>
        <dbReference type="SAM" id="SignalP"/>
    </source>
</evidence>
<dbReference type="Pfam" id="PF13442">
    <property type="entry name" value="Cytochrome_CBB3"/>
    <property type="match status" value="1"/>
</dbReference>
<evidence type="ECO:0000256" key="2">
    <source>
        <dbReference type="ARBA" id="ARBA00022617"/>
    </source>
</evidence>
<name>A0ABR8XE42_9BACL</name>
<evidence type="ECO:0000256" key="5">
    <source>
        <dbReference type="ARBA" id="ARBA00023004"/>
    </source>
</evidence>
<feature type="chain" id="PRO_5047055863" evidence="8">
    <location>
        <begin position="18"/>
        <end position="121"/>
    </location>
</feature>
<keyword evidence="2 6" id="KW-0349">Heme</keyword>
<evidence type="ECO:0000256" key="6">
    <source>
        <dbReference type="PROSITE-ProRule" id="PRU00433"/>
    </source>
</evidence>
<evidence type="ECO:0000313" key="11">
    <source>
        <dbReference type="Proteomes" id="UP000640930"/>
    </source>
</evidence>
<gene>
    <name evidence="10" type="ORF">H9636_12730</name>
</gene>
<dbReference type="InterPro" id="IPR036909">
    <property type="entry name" value="Cyt_c-like_dom_sf"/>
</dbReference>
<feature type="compositionally biased region" description="Low complexity" evidence="7">
    <location>
        <begin position="27"/>
        <end position="49"/>
    </location>
</feature>
<dbReference type="InterPro" id="IPR051811">
    <property type="entry name" value="Cytochrome_c550/c551-like"/>
</dbReference>
<dbReference type="PROSITE" id="PS51007">
    <property type="entry name" value="CYTC"/>
    <property type="match status" value="1"/>
</dbReference>
<organism evidence="10 11">
    <name type="scientific">Ureibacillus galli</name>
    <dbReference type="NCBI Taxonomy" id="2762222"/>
    <lineage>
        <taxon>Bacteria</taxon>
        <taxon>Bacillati</taxon>
        <taxon>Bacillota</taxon>
        <taxon>Bacilli</taxon>
        <taxon>Bacillales</taxon>
        <taxon>Caryophanaceae</taxon>
        <taxon>Ureibacillus</taxon>
    </lineage>
</organism>
<proteinExistence type="predicted"/>
<feature type="region of interest" description="Disordered" evidence="7">
    <location>
        <begin position="25"/>
        <end position="49"/>
    </location>
</feature>
<evidence type="ECO:0000256" key="3">
    <source>
        <dbReference type="ARBA" id="ARBA00022723"/>
    </source>
</evidence>
<evidence type="ECO:0000256" key="4">
    <source>
        <dbReference type="ARBA" id="ARBA00022982"/>
    </source>
</evidence>
<evidence type="ECO:0000256" key="1">
    <source>
        <dbReference type="ARBA" id="ARBA00022448"/>
    </source>
</evidence>
<keyword evidence="3 6" id="KW-0479">Metal-binding</keyword>
<dbReference type="PANTHER" id="PTHR37823:SF4">
    <property type="entry name" value="MENAQUINOL-CYTOCHROME C REDUCTASE CYTOCHROME B_C SUBUNIT"/>
    <property type="match status" value="1"/>
</dbReference>
<protein>
    <submittedName>
        <fullName evidence="10">C-type cytochrome</fullName>
    </submittedName>
</protein>
<evidence type="ECO:0000313" key="10">
    <source>
        <dbReference type="EMBL" id="MBD8027519.1"/>
    </source>
</evidence>
<keyword evidence="4" id="KW-0249">Electron transport</keyword>
<evidence type="ECO:0000256" key="7">
    <source>
        <dbReference type="SAM" id="MobiDB-lite"/>
    </source>
</evidence>
<dbReference type="RefSeq" id="WP_191707939.1">
    <property type="nucleotide sequence ID" value="NZ_JACSQA010000020.1"/>
</dbReference>
<feature type="signal peptide" evidence="8">
    <location>
        <begin position="1"/>
        <end position="17"/>
    </location>
</feature>
<feature type="domain" description="Cytochrome c" evidence="9">
    <location>
        <begin position="47"/>
        <end position="121"/>
    </location>
</feature>
<dbReference type="EMBL" id="JACSQA010000020">
    <property type="protein sequence ID" value="MBD8027519.1"/>
    <property type="molecule type" value="Genomic_DNA"/>
</dbReference>
<dbReference type="PROSITE" id="PS51257">
    <property type="entry name" value="PROKAR_LIPOPROTEIN"/>
    <property type="match status" value="1"/>
</dbReference>
<keyword evidence="5 6" id="KW-0408">Iron</keyword>
<keyword evidence="1" id="KW-0813">Transport</keyword>
<dbReference type="InterPro" id="IPR054782">
    <property type="entry name" value="Cytochro_C551"/>
</dbReference>
<accession>A0ABR8XE42</accession>
<evidence type="ECO:0000259" key="9">
    <source>
        <dbReference type="PROSITE" id="PS51007"/>
    </source>
</evidence>
<dbReference type="NCBIfam" id="NF045774">
    <property type="entry name" value="cytochro_C551"/>
    <property type="match status" value="1"/>
</dbReference>
<keyword evidence="11" id="KW-1185">Reference proteome</keyword>
<keyword evidence="8" id="KW-0732">Signal</keyword>
<dbReference type="SUPFAM" id="SSF46626">
    <property type="entry name" value="Cytochrome c"/>
    <property type="match status" value="1"/>
</dbReference>
<reference evidence="10 11" key="1">
    <citation type="submission" date="2020-08" db="EMBL/GenBank/DDBJ databases">
        <title>A Genomic Blueprint of the Chicken Gut Microbiome.</title>
        <authorList>
            <person name="Gilroy R."/>
            <person name="Ravi A."/>
            <person name="Getino M."/>
            <person name="Pursley I."/>
            <person name="Horton D.L."/>
            <person name="Alikhan N.-F."/>
            <person name="Baker D."/>
            <person name="Gharbi K."/>
            <person name="Hall N."/>
            <person name="Watson M."/>
            <person name="Adriaenssens E.M."/>
            <person name="Foster-Nyarko E."/>
            <person name="Jarju S."/>
            <person name="Secka A."/>
            <person name="Antonio M."/>
            <person name="Oren A."/>
            <person name="Chaudhuri R."/>
            <person name="La Ragione R.M."/>
            <person name="Hildebrand F."/>
            <person name="Pallen M.J."/>
        </authorList>
    </citation>
    <scope>NUCLEOTIDE SEQUENCE [LARGE SCALE GENOMIC DNA]</scope>
    <source>
        <strain evidence="10 11">Re31</strain>
    </source>
</reference>
<sequence>MKKTWLALAFGSALFLAACGGGDDEANNANKDTNDTATETTDNGDTANAGAGEELVKESCVTCHGGNLQGMGNTPSLADVGSRLSEDEILDVILHGRGGMPAGLLQGEDAEAAAAWLATQK</sequence>
<dbReference type="InterPro" id="IPR009056">
    <property type="entry name" value="Cyt_c-like_dom"/>
</dbReference>
<comment type="caution">
    <text evidence="10">The sequence shown here is derived from an EMBL/GenBank/DDBJ whole genome shotgun (WGS) entry which is preliminary data.</text>
</comment>
<dbReference type="PIRSF" id="PIRSF000025">
    <property type="entry name" value="Cytc_Bsub_c550"/>
    <property type="match status" value="1"/>
</dbReference>
<dbReference type="Gene3D" id="1.10.760.10">
    <property type="entry name" value="Cytochrome c-like domain"/>
    <property type="match status" value="1"/>
</dbReference>
<dbReference type="PANTHER" id="PTHR37823">
    <property type="entry name" value="CYTOCHROME C-553-LIKE"/>
    <property type="match status" value="1"/>
</dbReference>
<dbReference type="Proteomes" id="UP000640930">
    <property type="component" value="Unassembled WGS sequence"/>
</dbReference>
<dbReference type="InterPro" id="IPR012218">
    <property type="entry name" value="Cyt_c_BACSU-c550-type"/>
</dbReference>